<dbReference type="Pfam" id="PF16095">
    <property type="entry name" value="COR-A"/>
    <property type="match status" value="1"/>
</dbReference>
<evidence type="ECO:0000256" key="1">
    <source>
        <dbReference type="ARBA" id="ARBA00012513"/>
    </source>
</evidence>
<feature type="binding site" evidence="11">
    <location>
        <position position="1985"/>
    </location>
    <ligand>
        <name>ATP</name>
        <dbReference type="ChEBI" id="CHEBI:30616"/>
    </ligand>
</feature>
<dbReference type="InterPro" id="IPR032171">
    <property type="entry name" value="COR-A"/>
</dbReference>
<proteinExistence type="predicted"/>
<dbReference type="Pfam" id="PF25497">
    <property type="entry name" value="COR-B"/>
    <property type="match status" value="1"/>
</dbReference>
<dbReference type="InterPro" id="IPR008271">
    <property type="entry name" value="Ser/Thr_kinase_AS"/>
</dbReference>
<dbReference type="FunFam" id="3.40.50.300:FF:000656">
    <property type="entry name" value="Leucine-rich repeat serine/threonine-protein kinase 2"/>
    <property type="match status" value="1"/>
</dbReference>
<evidence type="ECO:0000256" key="9">
    <source>
        <dbReference type="ARBA" id="ARBA00047899"/>
    </source>
</evidence>
<keyword evidence="6 15" id="KW-0418">Kinase</keyword>
<keyword evidence="16" id="KW-1185">Reference proteome</keyword>
<dbReference type="InterPro" id="IPR001611">
    <property type="entry name" value="Leu-rich_rpt"/>
</dbReference>
<organism evidence="15 16">
    <name type="scientific">Solea senegalensis</name>
    <name type="common">Senegalese sole</name>
    <dbReference type="NCBI Taxonomy" id="28829"/>
    <lineage>
        <taxon>Eukaryota</taxon>
        <taxon>Metazoa</taxon>
        <taxon>Chordata</taxon>
        <taxon>Craniata</taxon>
        <taxon>Vertebrata</taxon>
        <taxon>Euteleostomi</taxon>
        <taxon>Actinopterygii</taxon>
        <taxon>Neopterygii</taxon>
        <taxon>Teleostei</taxon>
        <taxon>Neoteleostei</taxon>
        <taxon>Acanthomorphata</taxon>
        <taxon>Carangaria</taxon>
        <taxon>Pleuronectiformes</taxon>
        <taxon>Pleuronectoidei</taxon>
        <taxon>Soleidae</taxon>
        <taxon>Solea</taxon>
    </lineage>
</organism>
<evidence type="ECO:0000256" key="7">
    <source>
        <dbReference type="ARBA" id="ARBA00022840"/>
    </source>
</evidence>
<feature type="domain" description="Roc" evidence="14">
    <location>
        <begin position="1409"/>
        <end position="1590"/>
    </location>
</feature>
<dbReference type="InterPro" id="IPR000719">
    <property type="entry name" value="Prot_kinase_dom"/>
</dbReference>
<dbReference type="NCBIfam" id="TIGR00231">
    <property type="entry name" value="small_GTP"/>
    <property type="match status" value="1"/>
</dbReference>
<evidence type="ECO:0000256" key="6">
    <source>
        <dbReference type="ARBA" id="ARBA00022777"/>
    </source>
</evidence>
<dbReference type="Pfam" id="PF00069">
    <property type="entry name" value="Pkinase"/>
    <property type="match status" value="1"/>
</dbReference>
<dbReference type="SMART" id="SM00369">
    <property type="entry name" value="LRR_TYP"/>
    <property type="match status" value="8"/>
</dbReference>
<protein>
    <recommendedName>
        <fullName evidence="1">non-specific serine/threonine protein kinase</fullName>
        <ecNumber evidence="1">2.7.11.1</ecNumber>
    </recommendedName>
</protein>
<dbReference type="GO" id="GO:0005524">
    <property type="term" value="F:ATP binding"/>
    <property type="evidence" value="ECO:0007669"/>
    <property type="project" value="UniProtKB-UniRule"/>
</dbReference>
<evidence type="ECO:0000256" key="3">
    <source>
        <dbReference type="ARBA" id="ARBA00022679"/>
    </source>
</evidence>
<dbReference type="GO" id="GO:0004674">
    <property type="term" value="F:protein serine/threonine kinase activity"/>
    <property type="evidence" value="ECO:0007669"/>
    <property type="project" value="UniProtKB-KW"/>
</dbReference>
<comment type="catalytic activity">
    <reaction evidence="9">
        <text>L-threonyl-[protein] + ATP = O-phospho-L-threonyl-[protein] + ADP + H(+)</text>
        <dbReference type="Rhea" id="RHEA:46608"/>
        <dbReference type="Rhea" id="RHEA-COMP:11060"/>
        <dbReference type="Rhea" id="RHEA-COMP:11605"/>
        <dbReference type="ChEBI" id="CHEBI:15378"/>
        <dbReference type="ChEBI" id="CHEBI:30013"/>
        <dbReference type="ChEBI" id="CHEBI:30616"/>
        <dbReference type="ChEBI" id="CHEBI:61977"/>
        <dbReference type="ChEBI" id="CHEBI:456216"/>
        <dbReference type="EC" id="2.7.11.1"/>
    </reaction>
</comment>
<keyword evidence="8" id="KW-0342">GTP-binding</keyword>
<dbReference type="InterPro" id="IPR051420">
    <property type="entry name" value="Ser_Thr_Kinases_DiverseReg"/>
</dbReference>
<evidence type="ECO:0000259" key="13">
    <source>
        <dbReference type="PROSITE" id="PS50011"/>
    </source>
</evidence>
<dbReference type="InterPro" id="IPR056602">
    <property type="entry name" value="Beta-prop_LRRK2"/>
</dbReference>
<dbReference type="InterPro" id="IPR056593">
    <property type="entry name" value="ANK_LRRK2"/>
</dbReference>
<dbReference type="PROSITE" id="PS00108">
    <property type="entry name" value="PROTEIN_KINASE_ST"/>
    <property type="match status" value="1"/>
</dbReference>
<dbReference type="InterPro" id="IPR020859">
    <property type="entry name" value="ROC"/>
</dbReference>
<evidence type="ECO:0000256" key="11">
    <source>
        <dbReference type="PROSITE-ProRule" id="PRU10141"/>
    </source>
</evidence>
<evidence type="ECO:0000256" key="2">
    <source>
        <dbReference type="ARBA" id="ARBA00022527"/>
    </source>
</evidence>
<dbReference type="EMBL" id="JAGKHQ010000002">
    <property type="protein sequence ID" value="KAG7522193.1"/>
    <property type="molecule type" value="Genomic_DNA"/>
</dbReference>
<evidence type="ECO:0000313" key="15">
    <source>
        <dbReference type="EMBL" id="KAG7522193.1"/>
    </source>
</evidence>
<dbReference type="EC" id="2.7.11.1" evidence="1"/>
<dbReference type="GO" id="GO:0007154">
    <property type="term" value="P:cell communication"/>
    <property type="evidence" value="ECO:0007669"/>
    <property type="project" value="UniProtKB-ARBA"/>
</dbReference>
<dbReference type="Pfam" id="PF13855">
    <property type="entry name" value="LRR_8"/>
    <property type="match status" value="1"/>
</dbReference>
<keyword evidence="5 11" id="KW-0547">Nucleotide-binding</keyword>
<dbReference type="Proteomes" id="UP000693946">
    <property type="component" value="Linkage Group LG10"/>
</dbReference>
<evidence type="ECO:0000256" key="5">
    <source>
        <dbReference type="ARBA" id="ARBA00022741"/>
    </source>
</evidence>
<evidence type="ECO:0000256" key="4">
    <source>
        <dbReference type="ARBA" id="ARBA00022737"/>
    </source>
</evidence>
<reference evidence="15 16" key="1">
    <citation type="journal article" date="2021" name="Sci. Rep.">
        <title>Chromosome anchoring in Senegalese sole (Solea senegalensis) reveals sex-associated markers and genome rearrangements in flatfish.</title>
        <authorList>
            <person name="Guerrero-Cozar I."/>
            <person name="Gomez-Garrido J."/>
            <person name="Berbel C."/>
            <person name="Martinez-Blanch J.F."/>
            <person name="Alioto T."/>
            <person name="Claros M.G."/>
            <person name="Gagnaire P.A."/>
            <person name="Manchado M."/>
        </authorList>
    </citation>
    <scope>NUCLEOTIDE SEQUENCE [LARGE SCALE GENOMIC DNA]</scope>
    <source>
        <strain evidence="15">Sse05_10M</strain>
    </source>
</reference>
<evidence type="ECO:0000259" key="14">
    <source>
        <dbReference type="PROSITE" id="PS51424"/>
    </source>
</evidence>
<dbReference type="InterPro" id="IPR005225">
    <property type="entry name" value="Small_GTP-bd"/>
</dbReference>
<dbReference type="PROSITE" id="PS50011">
    <property type="entry name" value="PROTEIN_KINASE_DOM"/>
    <property type="match status" value="1"/>
</dbReference>
<feature type="compositionally biased region" description="Basic and acidic residues" evidence="12">
    <location>
        <begin position="1025"/>
        <end position="1036"/>
    </location>
</feature>
<dbReference type="GO" id="GO:0005737">
    <property type="term" value="C:cytoplasm"/>
    <property type="evidence" value="ECO:0007669"/>
    <property type="project" value="UniProtKB-ARBA"/>
</dbReference>
<dbReference type="InterPro" id="IPR017441">
    <property type="entry name" value="Protein_kinase_ATP_BS"/>
</dbReference>
<sequence length="2637" mass="294530">MTCVYSRIHRRNDKATKFAARRTAACLLLRHSQVSEAAERGVNIGTESCRQLSVRRERPALPRCSSGRQLDEDRASASSMVSKEELEEKLEKLLVRLRTPQEDRQLSTLIQIIKDLLFLAHTEHAAELFEDKDVHGPLLAVLSSYMNTRRVQQDGWSLLCRLFEICPGVLAQVAGPLQAATEWEVVGVHRQILKLLSLYSTDCRVAVVGLRALALLLRSDMMTLLVLEEEEEDVFVLVVQAMKTFPTSEEVQLQGCGALQFLLQRVSDDHLVEFVENQDHIVVLAALQGFSDSSELLLQAIKVLLPLTRAGSNVEMLMSGGIRCYSLIIAAMDAFPEVEELQETACCLFKKFTSDCYYSILVLNGVQRVAVRACQTFPNNAKLQAAALSCLADLTATIVQNKAVAEQGLEEGEEEENRGKEEVEDMGLCWMEACCMALELHAEEPAVQEAASWAIHNLLLHGAGVSCSEEEQEDRTPVHRQLMAAMLVHSSSPSVFKAATSAIATLITHNSKMRSLLLSSGLHVNLVEMMKRHTTSADVSISACKLLRLLFQGRTASLDELNMAMGQILSTMKVHNFHLDVQLEALQASLVFLWPDRSLREHGVSVADPDMADVSLKVLKNQCVVEGAHTLYLEVLNRFISSSTIQRCGLKVLSALADCSGAVDLLCQQGAMDTVLHTLQMFPLEREIHYWGLTLLTYLVSKKKLSRMIVPVLASVVIASLIQYREDTEMLLKCFQVALRMMDACSGAAAELQREDFDAHIFQQLREDTSDQSNSPLRKSVCLALSKMWCDPELHYRMLEKACKDGDTSMAECLIELGADVNRKTKTESLIYQVCERGGPVELVELLINRGAHKQHLRRALAVSVKRDDVPSVIQLLGCLGLDLNNSTLCLGGFKLGCLDAAWLGPLLAERGRTHSFRFNNGKGMSLARYIQSLQRSKSFSGPLRLVADPCLTSGYISDESDDSCFSFVSTDDCLFFNDDLESDGSDSLSGALSRKSHNNSMEELKGGSFSRKPRRRRHASAESGHTENEHSEPLHRRFGRNGSTHKLLGSSENFASLTKERERIRLLDLSGNELDTLSCLMDNGLVQEQLGHLLRLDLSHNSLLEFPPALCQSLNSLTRLDLQGNQLQTLPMELLTLPSLGMLNISRNCVGPLLTVDPDVTCRSLRQLNLSFNKITMFPYELGHALSQLEELLIEGNSISELCTPLQLPEIKLLDVSRNNVENISPDFLIGCPKLETFNGFMNKICYLSHLPSKIMTLKLASNNFTYVSEAILDLPILRSVDMRTNQIAVLPGPGLWASSNLKELMFSQNCISALDLSGPIHKWTRLEKLHLSDNKLSEIPPHIGLLEGLTSLDVSRNANLRSFPNEMGKLSRLWDLPLEGLGLQLDLKLIGSKTKDIIRFLQQRLKKAVPYSRMKLIVVGNAGSGKTTLIQQLMKQKRSQANSKRTTVGIDVRDWAIREREKERMVLNVWDFPGGEEFSGSHPHFMTSRALYLMVYDLSKGASEVDALKPWLFNIKAVAPLSPVILVGTHKDLSDELQLQDCLSKIRKELLNHQGFPAIADYHMVSICEDLDAMTRLRKAIIREATSYKIQGQHVMGQLVPDSYVELERQILLERTRVPPEFPIIKHQELLQLIHESQLQLEEAELPHAVHFLSEAGVLLHFDDPALQLQELYFIDPQWLCNIISQKLTFKSCGVWEHPKGVAQRSEVERFLFETKCFPKSQQMQFFKLLEKFQIALPFGEDQLLVPSNLSKHRPVIELPHSENSEVIVRLYEMPYFPMDFWSRLISRLLEVSPYLLCGKEKAMRPNRIYWRRGIYLSWSPEAYCLVEAASEKGNPSSFVRITVPSSRKGRVLLGQVVDHIDSLLEEWSPDLLNMDMHGSGEALLKKWALYSFEDGQEWSKILLEDLFTSFDNDFLLVDPEDPRCTLPISQIAPDLVLSDQPARTILDSEELDVDLSKENQLGNGGFGTVYRGVYKNEDVAVKLFNKHASELYIYRLLRQELVVLGRLCHPSLVSLLAAGSAPQVLVMELALHGSLDSLFEHNNGSLTRKLQHRIALHVADGLRYLHASMIIYRDLKPHNVLLFNLKTDSDVIAKITDYGIAQYCCSMGVRSSEGTPGFRAPEVARGNVIYNHQADVFSYGLLLYDLLTCGQRISDGMKFPSEFDEIAVQGKLPDPVKHYGCSPWLGFQTLMKDCMRGNPQDRPTSAQVFDRLNSGEMLCLMKELVLPPAFSAECLTVTSSSGQRIWLGGGSSSQRVGSITVMDLNNNTVTTQEIDSSPVLCLAMVQIPNEACDWLVAGTQSGSLVVISAEDALTWHYLQSVTDAVTSLYFHVYPCRSQRKSYLLVGTANGVLTVYEDSVLKQENGPPVKTVLIGNVNTPVMCLGQSVHSLDSRSVWAACGTKILSFAADYDVSKTIDTRPNFFLQQQQSLGAEACVSRMAVDKYVYLSKAGTTTVEVWDKRSERMVECINCAQIVRHDPGCRGRTGSEADQAAEAAPSWASVKTLLVQSAATLWIGTRGGYLLLLELSKHQTLLVVSPSCNSIRCITSAFIENLNWKNVVLVLGRRHPHDKGPLDEESVLMVWNSTLPKEPTDLRAEKGSTEWTMAVLAIIPHLLKVEHVGSIQTWNIFVLVFK</sequence>
<dbReference type="PROSITE" id="PS51419">
    <property type="entry name" value="RAB"/>
    <property type="match status" value="1"/>
</dbReference>
<comment type="catalytic activity">
    <reaction evidence="10">
        <text>L-seryl-[protein] + ATP = O-phospho-L-seryl-[protein] + ADP + H(+)</text>
        <dbReference type="Rhea" id="RHEA:17989"/>
        <dbReference type="Rhea" id="RHEA-COMP:9863"/>
        <dbReference type="Rhea" id="RHEA-COMP:11604"/>
        <dbReference type="ChEBI" id="CHEBI:15378"/>
        <dbReference type="ChEBI" id="CHEBI:29999"/>
        <dbReference type="ChEBI" id="CHEBI:30616"/>
        <dbReference type="ChEBI" id="CHEBI:83421"/>
        <dbReference type="ChEBI" id="CHEBI:456216"/>
        <dbReference type="EC" id="2.7.11.1"/>
    </reaction>
</comment>
<evidence type="ECO:0000313" key="16">
    <source>
        <dbReference type="Proteomes" id="UP000693946"/>
    </source>
</evidence>
<dbReference type="Pfam" id="PF23748">
    <property type="entry name" value="Beta-prop_LRRK2"/>
    <property type="match status" value="1"/>
</dbReference>
<dbReference type="Pfam" id="PF23745">
    <property type="entry name" value="ANK_LRRK2"/>
    <property type="match status" value="1"/>
</dbReference>
<dbReference type="PANTHER" id="PTHR48005:SF13">
    <property type="entry name" value="SERINE_THREONINE-PROTEIN KINASE DDB_G0278509-RELATED"/>
    <property type="match status" value="1"/>
</dbReference>
<dbReference type="SMART" id="SM00220">
    <property type="entry name" value="S_TKc"/>
    <property type="match status" value="1"/>
</dbReference>
<name>A0AAV6SZ25_SOLSE</name>
<dbReference type="PROSITE" id="PS51424">
    <property type="entry name" value="ROC"/>
    <property type="match status" value="1"/>
</dbReference>
<comment type="caution">
    <text evidence="15">The sequence shown here is derived from an EMBL/GenBank/DDBJ whole genome shotgun (WGS) entry which is preliminary data.</text>
</comment>
<feature type="domain" description="Protein kinase" evidence="13">
    <location>
        <begin position="1958"/>
        <end position="2221"/>
    </location>
</feature>
<dbReference type="InterPro" id="IPR057263">
    <property type="entry name" value="COR-B"/>
</dbReference>
<dbReference type="GO" id="GO:0005525">
    <property type="term" value="F:GTP binding"/>
    <property type="evidence" value="ECO:0007669"/>
    <property type="project" value="UniProtKB-KW"/>
</dbReference>
<dbReference type="Pfam" id="PF23744">
    <property type="entry name" value="ARM_LRRK2"/>
    <property type="match status" value="1"/>
</dbReference>
<dbReference type="PROSITE" id="PS00107">
    <property type="entry name" value="PROTEIN_KINASE_ATP"/>
    <property type="match status" value="1"/>
</dbReference>
<accession>A0AAV6SZ25</accession>
<dbReference type="InterPro" id="IPR056597">
    <property type="entry name" value="ARM_LRRK2"/>
</dbReference>
<keyword evidence="2" id="KW-0723">Serine/threonine-protein kinase</keyword>
<evidence type="ECO:0000256" key="10">
    <source>
        <dbReference type="ARBA" id="ARBA00048679"/>
    </source>
</evidence>
<dbReference type="Pfam" id="PF00560">
    <property type="entry name" value="LRR_1"/>
    <property type="match status" value="1"/>
</dbReference>
<dbReference type="Pfam" id="PF08477">
    <property type="entry name" value="Roc"/>
    <property type="match status" value="1"/>
</dbReference>
<dbReference type="FunFam" id="3.80.10.10:FF:000110">
    <property type="entry name" value="Leucine-rich repeat serine/threonine-protein kinase 2"/>
    <property type="match status" value="1"/>
</dbReference>
<dbReference type="SMART" id="SM00364">
    <property type="entry name" value="LRR_BAC"/>
    <property type="match status" value="6"/>
</dbReference>
<dbReference type="PROSITE" id="PS51450">
    <property type="entry name" value="LRR"/>
    <property type="match status" value="2"/>
</dbReference>
<keyword evidence="7 11" id="KW-0067">ATP-binding</keyword>
<dbReference type="InterPro" id="IPR003591">
    <property type="entry name" value="Leu-rich_rpt_typical-subtyp"/>
</dbReference>
<keyword evidence="4" id="KW-0677">Repeat</keyword>
<evidence type="ECO:0000256" key="12">
    <source>
        <dbReference type="SAM" id="MobiDB-lite"/>
    </source>
</evidence>
<feature type="region of interest" description="Disordered" evidence="12">
    <location>
        <begin position="988"/>
        <end position="1048"/>
    </location>
</feature>
<evidence type="ECO:0000256" key="8">
    <source>
        <dbReference type="ARBA" id="ARBA00023134"/>
    </source>
</evidence>
<dbReference type="SMART" id="SM00175">
    <property type="entry name" value="RAB"/>
    <property type="match status" value="1"/>
</dbReference>
<keyword evidence="3" id="KW-0808">Transferase</keyword>
<dbReference type="PANTHER" id="PTHR48005">
    <property type="entry name" value="LEUCINE RICH REPEAT KINASE 2"/>
    <property type="match status" value="1"/>
</dbReference>
<gene>
    <name evidence="15" type="ORF">JOB18_015584</name>
</gene>